<comment type="caution">
    <text evidence="11">The sequence shown here is derived from an EMBL/GenBank/DDBJ whole genome shotgun (WGS) entry which is preliminary data.</text>
</comment>
<evidence type="ECO:0000256" key="5">
    <source>
        <dbReference type="ARBA" id="ARBA00022917"/>
    </source>
</evidence>
<dbReference type="GO" id="GO:0004821">
    <property type="term" value="F:histidine-tRNA ligase activity"/>
    <property type="evidence" value="ECO:0007669"/>
    <property type="project" value="UniProtKB-UniRule"/>
</dbReference>
<evidence type="ECO:0000256" key="6">
    <source>
        <dbReference type="ARBA" id="ARBA00023146"/>
    </source>
</evidence>
<evidence type="ECO:0000256" key="1">
    <source>
        <dbReference type="ARBA" id="ARBA00008226"/>
    </source>
</evidence>
<evidence type="ECO:0000313" key="11">
    <source>
        <dbReference type="EMBL" id="OGZ02645.1"/>
    </source>
</evidence>
<feature type="domain" description="Aminoacyl-transfer RNA synthetases class-II family profile" evidence="10">
    <location>
        <begin position="10"/>
        <end position="319"/>
    </location>
</feature>
<evidence type="ECO:0000256" key="9">
    <source>
        <dbReference type="PIRSR" id="PIRSR001549-1"/>
    </source>
</evidence>
<dbReference type="AlphaFoldDB" id="A0A1G2CMP0"/>
<evidence type="ECO:0000313" key="12">
    <source>
        <dbReference type="Proteomes" id="UP000178599"/>
    </source>
</evidence>
<feature type="binding site" evidence="9">
    <location>
        <position position="99"/>
    </location>
    <ligand>
        <name>L-histidine</name>
        <dbReference type="ChEBI" id="CHEBI:57595"/>
    </ligand>
</feature>
<comment type="subunit">
    <text evidence="8">Homodimer.</text>
</comment>
<evidence type="ECO:0000256" key="2">
    <source>
        <dbReference type="ARBA" id="ARBA00022598"/>
    </source>
</evidence>
<dbReference type="InterPro" id="IPR033656">
    <property type="entry name" value="HisRS_anticodon"/>
</dbReference>
<feature type="binding site" evidence="9">
    <location>
        <position position="245"/>
    </location>
    <ligand>
        <name>L-histidine</name>
        <dbReference type="ChEBI" id="CHEBI:57595"/>
    </ligand>
</feature>
<gene>
    <name evidence="8" type="primary">hisS</name>
    <name evidence="11" type="ORF">A2390_00215</name>
</gene>
<evidence type="ECO:0000256" key="4">
    <source>
        <dbReference type="ARBA" id="ARBA00022840"/>
    </source>
</evidence>
<keyword evidence="4 8" id="KW-0067">ATP-binding</keyword>
<dbReference type="CDD" id="cd00859">
    <property type="entry name" value="HisRS_anticodon"/>
    <property type="match status" value="1"/>
</dbReference>
<sequence>MPAEFPWWDRFLEVAEGVSKFYNFERIETGIVENADLFLRSAGGEGTDVHKEMFFIKSNKDKWVLRPEATASVARAYIEYGFSRLQQPVKLFYFGPMFRHENPQAGRYREFRQFGVEIIGGENDPVFDAQAISLASRILKEIGFKDVVVEVNSIGCRVCQPAIKKKIQKYYRTNIKKVCRDCQTRIDVNPFRVFDCKREECQEVKKAAPVFLDLVCSNCQKHLKDVLEYLEELSISYELNNNLVRGLDYYDRTVFEIFVEAGSKGEKKEENASKLAVGGGGRYDYLIEMIGGRPTAGVGFSFGVERIIEIMKKKEIKIPAQKNKYKSVFFVHVGEVAKKRSLKLVEELRKNGVGVIEGLSKDSFAKQLKMADKGGAEVAVILGQREVFEESVIIKNLKTGIQETVPVEKMAEEVKRHIK</sequence>
<dbReference type="GO" id="GO:0006427">
    <property type="term" value="P:histidyl-tRNA aminoacylation"/>
    <property type="evidence" value="ECO:0007669"/>
    <property type="project" value="UniProtKB-UniRule"/>
</dbReference>
<feature type="binding site" evidence="9">
    <location>
        <begin position="68"/>
        <end position="70"/>
    </location>
    <ligand>
        <name>L-histidine</name>
        <dbReference type="ChEBI" id="CHEBI:57595"/>
    </ligand>
</feature>
<dbReference type="InterPro" id="IPR006195">
    <property type="entry name" value="aa-tRNA-synth_II"/>
</dbReference>
<dbReference type="InterPro" id="IPR004154">
    <property type="entry name" value="Anticodon-bd"/>
</dbReference>
<comment type="subcellular location">
    <subcellularLocation>
        <location evidence="8">Cytoplasm</location>
    </subcellularLocation>
</comment>
<name>A0A1G2CMP0_9BACT</name>
<keyword evidence="5 8" id="KW-0648">Protein biosynthesis</keyword>
<dbReference type="GO" id="GO:0005737">
    <property type="term" value="C:cytoplasm"/>
    <property type="evidence" value="ECO:0007669"/>
    <property type="project" value="UniProtKB-SubCell"/>
</dbReference>
<feature type="binding site" evidence="9">
    <location>
        <position position="113"/>
    </location>
    <ligand>
        <name>L-histidine</name>
        <dbReference type="ChEBI" id="CHEBI:57595"/>
    </ligand>
</feature>
<dbReference type="InterPro" id="IPR004516">
    <property type="entry name" value="HisRS/HisZ"/>
</dbReference>
<dbReference type="NCBIfam" id="TIGR00442">
    <property type="entry name" value="hisS"/>
    <property type="match status" value="1"/>
</dbReference>
<dbReference type="Gene3D" id="3.40.50.800">
    <property type="entry name" value="Anticodon-binding domain"/>
    <property type="match status" value="1"/>
</dbReference>
<proteinExistence type="inferred from homology"/>
<keyword evidence="6 8" id="KW-0030">Aminoacyl-tRNA synthetase</keyword>
<keyword evidence="3 8" id="KW-0547">Nucleotide-binding</keyword>
<keyword evidence="2 8" id="KW-0436">Ligase</keyword>
<dbReference type="PIRSF" id="PIRSF001549">
    <property type="entry name" value="His-tRNA_synth"/>
    <property type="match status" value="1"/>
</dbReference>
<dbReference type="GO" id="GO:0005524">
    <property type="term" value="F:ATP binding"/>
    <property type="evidence" value="ECO:0007669"/>
    <property type="project" value="UniProtKB-UniRule"/>
</dbReference>
<comment type="similarity">
    <text evidence="1 8">Belongs to the class-II aminoacyl-tRNA synthetase family.</text>
</comment>
<dbReference type="PANTHER" id="PTHR43707:SF1">
    <property type="entry name" value="HISTIDINE--TRNA LIGASE, MITOCHONDRIAL-RELATED"/>
    <property type="match status" value="1"/>
</dbReference>
<dbReference type="Pfam" id="PF03129">
    <property type="entry name" value="HGTP_anticodon"/>
    <property type="match status" value="1"/>
</dbReference>
<evidence type="ECO:0000256" key="8">
    <source>
        <dbReference type="HAMAP-Rule" id="MF_00127"/>
    </source>
</evidence>
<dbReference type="PANTHER" id="PTHR43707">
    <property type="entry name" value="HISTIDYL-TRNA SYNTHETASE"/>
    <property type="match status" value="1"/>
</dbReference>
<dbReference type="CDD" id="cd00773">
    <property type="entry name" value="HisRS-like_core"/>
    <property type="match status" value="1"/>
</dbReference>
<dbReference type="InterPro" id="IPR045864">
    <property type="entry name" value="aa-tRNA-synth_II/BPL/LPL"/>
</dbReference>
<protein>
    <recommendedName>
        <fullName evidence="8">Histidine--tRNA ligase</fullName>
        <ecNumber evidence="8">6.1.1.21</ecNumber>
    </recommendedName>
    <alternativeName>
        <fullName evidence="8">Histidyl-tRNA synthetase</fullName>
        <shortName evidence="8">HisRS</shortName>
    </alternativeName>
</protein>
<evidence type="ECO:0000256" key="3">
    <source>
        <dbReference type="ARBA" id="ARBA00022741"/>
    </source>
</evidence>
<dbReference type="Proteomes" id="UP000178599">
    <property type="component" value="Unassembled WGS sequence"/>
</dbReference>
<dbReference type="InterPro" id="IPR041715">
    <property type="entry name" value="HisRS-like_core"/>
</dbReference>
<evidence type="ECO:0000259" key="10">
    <source>
        <dbReference type="PROSITE" id="PS50862"/>
    </source>
</evidence>
<keyword evidence="8" id="KW-0963">Cytoplasm</keyword>
<dbReference type="EC" id="6.1.1.21" evidence="8"/>
<accession>A0A1G2CMP0</accession>
<feature type="binding site" evidence="9">
    <location>
        <position position="117"/>
    </location>
    <ligand>
        <name>L-histidine</name>
        <dbReference type="ChEBI" id="CHEBI:57595"/>
    </ligand>
</feature>
<dbReference type="InterPro" id="IPR036621">
    <property type="entry name" value="Anticodon-bd_dom_sf"/>
</dbReference>
<evidence type="ECO:0000256" key="7">
    <source>
        <dbReference type="ARBA" id="ARBA00047639"/>
    </source>
</evidence>
<dbReference type="Pfam" id="PF13393">
    <property type="entry name" value="tRNA-synt_His"/>
    <property type="match status" value="1"/>
</dbReference>
<reference evidence="11 12" key="1">
    <citation type="journal article" date="2016" name="Nat. Commun.">
        <title>Thousands of microbial genomes shed light on interconnected biogeochemical processes in an aquifer system.</title>
        <authorList>
            <person name="Anantharaman K."/>
            <person name="Brown C.T."/>
            <person name="Hug L.A."/>
            <person name="Sharon I."/>
            <person name="Castelle C.J."/>
            <person name="Probst A.J."/>
            <person name="Thomas B.C."/>
            <person name="Singh A."/>
            <person name="Wilkins M.J."/>
            <person name="Karaoz U."/>
            <person name="Brodie E.L."/>
            <person name="Williams K.H."/>
            <person name="Hubbard S.S."/>
            <person name="Banfield J.F."/>
        </authorList>
    </citation>
    <scope>NUCLEOTIDE SEQUENCE [LARGE SCALE GENOMIC DNA]</scope>
</reference>
<dbReference type="SUPFAM" id="SSF52954">
    <property type="entry name" value="Class II aaRS ABD-related"/>
    <property type="match status" value="1"/>
</dbReference>
<dbReference type="SUPFAM" id="SSF55681">
    <property type="entry name" value="Class II aaRS and biotin synthetases"/>
    <property type="match status" value="1"/>
</dbReference>
<organism evidence="11 12">
    <name type="scientific">Candidatus Liptonbacteria bacterium RIFOXYB1_FULL_36_10</name>
    <dbReference type="NCBI Taxonomy" id="1798654"/>
    <lineage>
        <taxon>Bacteria</taxon>
        <taxon>Candidatus Liptoniibacteriota</taxon>
    </lineage>
</organism>
<dbReference type="InterPro" id="IPR015807">
    <property type="entry name" value="His-tRNA-ligase"/>
</dbReference>
<dbReference type="PROSITE" id="PS50862">
    <property type="entry name" value="AA_TRNA_LIGASE_II"/>
    <property type="match status" value="1"/>
</dbReference>
<dbReference type="HAMAP" id="MF_00127">
    <property type="entry name" value="His_tRNA_synth"/>
    <property type="match status" value="1"/>
</dbReference>
<comment type="catalytic activity">
    <reaction evidence="7 8">
        <text>tRNA(His) + L-histidine + ATP = L-histidyl-tRNA(His) + AMP + diphosphate + H(+)</text>
        <dbReference type="Rhea" id="RHEA:17313"/>
        <dbReference type="Rhea" id="RHEA-COMP:9665"/>
        <dbReference type="Rhea" id="RHEA-COMP:9689"/>
        <dbReference type="ChEBI" id="CHEBI:15378"/>
        <dbReference type="ChEBI" id="CHEBI:30616"/>
        <dbReference type="ChEBI" id="CHEBI:33019"/>
        <dbReference type="ChEBI" id="CHEBI:57595"/>
        <dbReference type="ChEBI" id="CHEBI:78442"/>
        <dbReference type="ChEBI" id="CHEBI:78527"/>
        <dbReference type="ChEBI" id="CHEBI:456215"/>
        <dbReference type="EC" id="6.1.1.21"/>
    </reaction>
</comment>
<feature type="binding site" evidence="9">
    <location>
        <begin position="249"/>
        <end position="250"/>
    </location>
    <ligand>
        <name>L-histidine</name>
        <dbReference type="ChEBI" id="CHEBI:57595"/>
    </ligand>
</feature>
<dbReference type="EMBL" id="MHLE01000025">
    <property type="protein sequence ID" value="OGZ02645.1"/>
    <property type="molecule type" value="Genomic_DNA"/>
</dbReference>
<dbReference type="Gene3D" id="3.30.930.10">
    <property type="entry name" value="Bira Bifunctional Protein, Domain 2"/>
    <property type="match status" value="1"/>
</dbReference>